<keyword evidence="5" id="KW-1185">Reference proteome</keyword>
<dbReference type="AlphaFoldDB" id="A0A7X2TB50"/>
<dbReference type="InterPro" id="IPR004821">
    <property type="entry name" value="Cyt_trans-like"/>
</dbReference>
<keyword evidence="2 4" id="KW-0548">Nucleotidyltransferase</keyword>
<reference evidence="4 5" key="1">
    <citation type="submission" date="2019-08" db="EMBL/GenBank/DDBJ databases">
        <title>In-depth cultivation of the pig gut microbiome towards novel bacterial diversity and tailored functional studies.</title>
        <authorList>
            <person name="Wylensek D."/>
            <person name="Hitch T.C.A."/>
            <person name="Clavel T."/>
        </authorList>
    </citation>
    <scope>NUCLEOTIDE SEQUENCE [LARGE SCALE GENOMIC DNA]</scope>
    <source>
        <strain evidence="4 5">WCA-389-WT-23D1</strain>
    </source>
</reference>
<evidence type="ECO:0000313" key="5">
    <source>
        <dbReference type="Proteomes" id="UP000429958"/>
    </source>
</evidence>
<dbReference type="InterPro" id="IPR050385">
    <property type="entry name" value="Archaeal_FAD_synthase"/>
</dbReference>
<dbReference type="NCBIfam" id="TIGR00125">
    <property type="entry name" value="cyt_tran_rel"/>
    <property type="match status" value="1"/>
</dbReference>
<dbReference type="EMBL" id="VUMD01000001">
    <property type="protein sequence ID" value="MSS35110.1"/>
    <property type="molecule type" value="Genomic_DNA"/>
</dbReference>
<evidence type="ECO:0000256" key="2">
    <source>
        <dbReference type="ARBA" id="ARBA00022695"/>
    </source>
</evidence>
<organism evidence="4 5">
    <name type="scientific">Clostridium porci</name>
    <dbReference type="NCBI Taxonomy" id="2605778"/>
    <lineage>
        <taxon>Bacteria</taxon>
        <taxon>Bacillati</taxon>
        <taxon>Bacillota</taxon>
        <taxon>Clostridia</taxon>
        <taxon>Eubacteriales</taxon>
        <taxon>Clostridiaceae</taxon>
        <taxon>Clostridium</taxon>
    </lineage>
</organism>
<dbReference type="InterPro" id="IPR040442">
    <property type="entry name" value="Pyrv_kinase-like_dom_sf"/>
</dbReference>
<dbReference type="RefSeq" id="WP_154470527.1">
    <property type="nucleotide sequence ID" value="NZ_VUMD01000001.1"/>
</dbReference>
<evidence type="ECO:0000256" key="1">
    <source>
        <dbReference type="ARBA" id="ARBA00022679"/>
    </source>
</evidence>
<dbReference type="SUPFAM" id="SSF51621">
    <property type="entry name" value="Phosphoenolpyruvate/pyruvate domain"/>
    <property type="match status" value="1"/>
</dbReference>
<comment type="caution">
    <text evidence="4">The sequence shown here is derived from an EMBL/GenBank/DDBJ whole genome shotgun (WGS) entry which is preliminary data.</text>
</comment>
<keyword evidence="1 4" id="KW-0808">Transferase</keyword>
<dbReference type="GO" id="GO:0016779">
    <property type="term" value="F:nucleotidyltransferase activity"/>
    <property type="evidence" value="ECO:0007669"/>
    <property type="project" value="UniProtKB-KW"/>
</dbReference>
<evidence type="ECO:0000313" key="4">
    <source>
        <dbReference type="EMBL" id="MSS35110.1"/>
    </source>
</evidence>
<gene>
    <name evidence="4" type="ORF">FYJ39_00585</name>
</gene>
<dbReference type="PANTHER" id="PTHR43793:SF1">
    <property type="entry name" value="FAD SYNTHASE"/>
    <property type="match status" value="1"/>
</dbReference>
<evidence type="ECO:0000259" key="3">
    <source>
        <dbReference type="Pfam" id="PF01467"/>
    </source>
</evidence>
<feature type="domain" description="Cytidyltransferase-like" evidence="3">
    <location>
        <begin position="14"/>
        <end position="133"/>
    </location>
</feature>
<sequence>MREKKLVYVPMAVDTVHPGHLNIIKVASELGQVMVGLFTDEAIASYKRVPIMNYAQRKAIIENMKGVDIVVRQETRDYEPNLREYKPDYMVHGTDWREGPLAEVRARAIKVMAEWGGEVVEPEYTKGVSSTALHQEAKQDGVTPEQRRAYLKRLLAVKQFSRIIGVYSARTAQIAEQVRITGKEGVKCQFDALWLDVEGVALQKGISSSLLSESDVFSAVWDIGINSEKPLIIPFRGGDRQLFLRKAEQSGAAAVVVWDGNPEEQRETVSWLINHRNYQNMMIMAIADEQTKDTDALGAEGYIFRRQKAEKGTDKREVKGGIPVLIMEDMQDSLKNYGSVSGIIYGGILGRLADSYAWDAAESILKLNA</sequence>
<dbReference type="InterPro" id="IPR014729">
    <property type="entry name" value="Rossmann-like_a/b/a_fold"/>
</dbReference>
<dbReference type="InterPro" id="IPR015813">
    <property type="entry name" value="Pyrv/PenolPyrv_kinase-like_dom"/>
</dbReference>
<dbReference type="Proteomes" id="UP000429958">
    <property type="component" value="Unassembled WGS sequence"/>
</dbReference>
<dbReference type="SUPFAM" id="SSF52374">
    <property type="entry name" value="Nucleotidylyl transferase"/>
    <property type="match status" value="1"/>
</dbReference>
<name>A0A7X2TB50_9CLOT</name>
<dbReference type="Gene3D" id="3.40.50.620">
    <property type="entry name" value="HUPs"/>
    <property type="match status" value="1"/>
</dbReference>
<protein>
    <submittedName>
        <fullName evidence="4">Adenylyltransferase/cytidyltransferase family protein</fullName>
    </submittedName>
</protein>
<accession>A0A7X2TB50</accession>
<dbReference type="Gene3D" id="3.20.20.60">
    <property type="entry name" value="Phosphoenolpyruvate-binding domains"/>
    <property type="match status" value="1"/>
</dbReference>
<dbReference type="PANTHER" id="PTHR43793">
    <property type="entry name" value="FAD SYNTHASE"/>
    <property type="match status" value="1"/>
</dbReference>
<dbReference type="Pfam" id="PF01467">
    <property type="entry name" value="CTP_transf_like"/>
    <property type="match status" value="1"/>
</dbReference>
<proteinExistence type="predicted"/>